<proteinExistence type="predicted"/>
<reference evidence="2 3" key="1">
    <citation type="submission" date="2015-12" db="EMBL/GenBank/DDBJ databases">
        <title>The genome of Folsomia candida.</title>
        <authorList>
            <person name="Faddeeva A."/>
            <person name="Derks M.F."/>
            <person name="Anvar Y."/>
            <person name="Smit S."/>
            <person name="Van Straalen N."/>
            <person name="Roelofs D."/>
        </authorList>
    </citation>
    <scope>NUCLEOTIDE SEQUENCE [LARGE SCALE GENOMIC DNA]</scope>
    <source>
        <strain evidence="2 3">VU population</strain>
        <tissue evidence="2">Whole body</tissue>
    </source>
</reference>
<dbReference type="Proteomes" id="UP000198287">
    <property type="component" value="Unassembled WGS sequence"/>
</dbReference>
<comment type="caution">
    <text evidence="2">The sequence shown here is derived from an EMBL/GenBank/DDBJ whole genome shotgun (WGS) entry which is preliminary data.</text>
</comment>
<feature type="region of interest" description="Disordered" evidence="1">
    <location>
        <begin position="288"/>
        <end position="310"/>
    </location>
</feature>
<keyword evidence="3" id="KW-1185">Reference proteome</keyword>
<feature type="region of interest" description="Disordered" evidence="1">
    <location>
        <begin position="33"/>
        <end position="69"/>
    </location>
</feature>
<evidence type="ECO:0000256" key="1">
    <source>
        <dbReference type="SAM" id="MobiDB-lite"/>
    </source>
</evidence>
<feature type="region of interest" description="Disordered" evidence="1">
    <location>
        <begin position="220"/>
        <end position="239"/>
    </location>
</feature>
<accession>A0A226DER6</accession>
<name>A0A226DER6_FOLCA</name>
<feature type="compositionally biased region" description="Low complexity" evidence="1">
    <location>
        <begin position="46"/>
        <end position="57"/>
    </location>
</feature>
<feature type="compositionally biased region" description="Basic and acidic residues" evidence="1">
    <location>
        <begin position="297"/>
        <end position="310"/>
    </location>
</feature>
<evidence type="ECO:0000313" key="3">
    <source>
        <dbReference type="Proteomes" id="UP000198287"/>
    </source>
</evidence>
<dbReference type="EMBL" id="LNIX01000020">
    <property type="protein sequence ID" value="OXA44065.1"/>
    <property type="molecule type" value="Genomic_DNA"/>
</dbReference>
<dbReference type="AlphaFoldDB" id="A0A226DER6"/>
<sequence length="310" mass="34041">MGGKATRVDGVTLEVLATVGDIISKEAYHQSEKIRERQDMQNYKRSIFSSSSSPTRSANQKREEKRNSTMCSVVPRYEYDPDGWMVSNVDPWIFCPDQSTQISKKSSKLSSETVKLNIQKIGPIENKYPGSSRSPMLCPHGSNCHTGVGHDPQPTRTSSCSWQGAIAIPRNDREQDAMPLSSPIACVRHCHHYPRTSTSTTSTNSGHRVKSNKKFANLANEGGEFDVKKGESRRRKSDKKCQNVDSFFSSSSSSASSSLLNKLSMIDGDAALSSSSSSRCGLLPATLWGSGVGLYGSEREEQDGYKPNKQ</sequence>
<evidence type="ECO:0000313" key="2">
    <source>
        <dbReference type="EMBL" id="OXA44065.1"/>
    </source>
</evidence>
<protein>
    <submittedName>
        <fullName evidence="2">Uncharacterized protein</fullName>
    </submittedName>
</protein>
<gene>
    <name evidence="2" type="ORF">Fcan01_21219</name>
</gene>
<organism evidence="2 3">
    <name type="scientific">Folsomia candida</name>
    <name type="common">Springtail</name>
    <dbReference type="NCBI Taxonomy" id="158441"/>
    <lineage>
        <taxon>Eukaryota</taxon>
        <taxon>Metazoa</taxon>
        <taxon>Ecdysozoa</taxon>
        <taxon>Arthropoda</taxon>
        <taxon>Hexapoda</taxon>
        <taxon>Collembola</taxon>
        <taxon>Entomobryomorpha</taxon>
        <taxon>Isotomoidea</taxon>
        <taxon>Isotomidae</taxon>
        <taxon>Proisotominae</taxon>
        <taxon>Folsomia</taxon>
    </lineage>
</organism>